<organism evidence="2 3">
    <name type="scientific">Micromonas commoda (strain RCC299 / NOUM17 / CCMP2709)</name>
    <name type="common">Picoplanktonic green alga</name>
    <dbReference type="NCBI Taxonomy" id="296587"/>
    <lineage>
        <taxon>Eukaryota</taxon>
        <taxon>Viridiplantae</taxon>
        <taxon>Chlorophyta</taxon>
        <taxon>Mamiellophyceae</taxon>
        <taxon>Mamiellales</taxon>
        <taxon>Mamiellaceae</taxon>
        <taxon>Micromonas</taxon>
    </lineage>
</organism>
<dbReference type="AlphaFoldDB" id="C1EIV5"/>
<feature type="transmembrane region" description="Helical" evidence="1">
    <location>
        <begin position="117"/>
        <end position="142"/>
    </location>
</feature>
<dbReference type="OrthoDB" id="10372790at2759"/>
<dbReference type="EMBL" id="CP001334">
    <property type="protein sequence ID" value="ACO67926.1"/>
    <property type="molecule type" value="Genomic_DNA"/>
</dbReference>
<keyword evidence="1" id="KW-0812">Transmembrane</keyword>
<dbReference type="GeneID" id="8249754"/>
<keyword evidence="1" id="KW-1133">Transmembrane helix</keyword>
<gene>
    <name evidence="2" type="ORF">MICPUN_64714</name>
</gene>
<dbReference type="RefSeq" id="XP_002506668.1">
    <property type="nucleotide sequence ID" value="XM_002506622.1"/>
</dbReference>
<keyword evidence="3" id="KW-1185">Reference proteome</keyword>
<evidence type="ECO:0000313" key="3">
    <source>
        <dbReference type="Proteomes" id="UP000002009"/>
    </source>
</evidence>
<evidence type="ECO:0000313" key="2">
    <source>
        <dbReference type="EMBL" id="ACO67926.1"/>
    </source>
</evidence>
<reference evidence="2 3" key="1">
    <citation type="journal article" date="2009" name="Science">
        <title>Green evolution and dynamic adaptations revealed by genomes of the marine picoeukaryotes Micromonas.</title>
        <authorList>
            <person name="Worden A.Z."/>
            <person name="Lee J.H."/>
            <person name="Mock T."/>
            <person name="Rouze P."/>
            <person name="Simmons M.P."/>
            <person name="Aerts A.L."/>
            <person name="Allen A.E."/>
            <person name="Cuvelier M.L."/>
            <person name="Derelle E."/>
            <person name="Everett M.V."/>
            <person name="Foulon E."/>
            <person name="Grimwood J."/>
            <person name="Gundlach H."/>
            <person name="Henrissat B."/>
            <person name="Napoli C."/>
            <person name="McDonald S.M."/>
            <person name="Parker M.S."/>
            <person name="Rombauts S."/>
            <person name="Salamov A."/>
            <person name="Von Dassow P."/>
            <person name="Badger J.H."/>
            <person name="Coutinho P.M."/>
            <person name="Demir E."/>
            <person name="Dubchak I."/>
            <person name="Gentemann C."/>
            <person name="Eikrem W."/>
            <person name="Gready J.E."/>
            <person name="John U."/>
            <person name="Lanier W."/>
            <person name="Lindquist E.A."/>
            <person name="Lucas S."/>
            <person name="Mayer K.F."/>
            <person name="Moreau H."/>
            <person name="Not F."/>
            <person name="Otillar R."/>
            <person name="Panaud O."/>
            <person name="Pangilinan J."/>
            <person name="Paulsen I."/>
            <person name="Piegu B."/>
            <person name="Poliakov A."/>
            <person name="Robbens S."/>
            <person name="Schmutz J."/>
            <person name="Toulza E."/>
            <person name="Wyss T."/>
            <person name="Zelensky A."/>
            <person name="Zhou K."/>
            <person name="Armbrust E.V."/>
            <person name="Bhattacharya D."/>
            <person name="Goodenough U.W."/>
            <person name="Van de Peer Y."/>
            <person name="Grigoriev I.V."/>
        </authorList>
    </citation>
    <scope>NUCLEOTIDE SEQUENCE [LARGE SCALE GENOMIC DNA]</scope>
    <source>
        <strain evidence="3">RCC299 / NOUM17</strain>
    </source>
</reference>
<accession>C1EIV5</accession>
<dbReference type="Proteomes" id="UP000002009">
    <property type="component" value="Chromosome 16"/>
</dbReference>
<keyword evidence="1" id="KW-0472">Membrane</keyword>
<feature type="transmembrane region" description="Helical" evidence="1">
    <location>
        <begin position="148"/>
        <end position="170"/>
    </location>
</feature>
<proteinExistence type="predicted"/>
<name>C1EIV5_MICCC</name>
<dbReference type="InParanoid" id="C1EIV5"/>
<dbReference type="KEGG" id="mis:MICPUN_64714"/>
<feature type="transmembrane region" description="Helical" evidence="1">
    <location>
        <begin position="74"/>
        <end position="105"/>
    </location>
</feature>
<evidence type="ECO:0000256" key="1">
    <source>
        <dbReference type="SAM" id="Phobius"/>
    </source>
</evidence>
<feature type="transmembrane region" description="Helical" evidence="1">
    <location>
        <begin position="44"/>
        <end position="62"/>
    </location>
</feature>
<protein>
    <submittedName>
        <fullName evidence="2">Uncharacterized protein</fullName>
    </submittedName>
</protein>
<sequence>MDVMACDDIRQFFSTDLSGKAPLGFAAFFFDVFLLPPERRPQRFWVCAEVSIVSGGLLLFFASTLVDNQVTDNLGIAATSIASLAVLMLVVSIIFSTVSVIAVSTPDLTSVYAGCKIIGWAFLFINNGTILSFVAFVLSGLVKANGALVGWIVCGMGVALFATMNIFFGLTHMALLPLPHIHQQGWYLQAFACNIALSNYVMGRKSLREGADIQLTKMLAGPIPEDLRVVLDGDGDAKVV</sequence>